<accession>A0A5C8E5S7</accession>
<sequence length="91" mass="11325">MSRSYRKNPVRWQCCNSCKKEKQIYNRRMRHNNKLILKDYNDNTVLQLHKRDGLSWWDWACDGKGDLWVYKENILILDAEELEWYKKFIRK</sequence>
<evidence type="ECO:0000313" key="4">
    <source>
        <dbReference type="Proteomes" id="UP000325116"/>
    </source>
</evidence>
<reference evidence="2" key="2">
    <citation type="submission" date="2019-01" db="EMBL/GenBank/DDBJ databases">
        <authorList>
            <person name="Thorell K."/>
        </authorList>
    </citation>
    <scope>NUCLEOTIDE SEQUENCE</scope>
    <source>
        <strain evidence="2">PC5538III-lc</strain>
        <strain evidence="1">W1</strain>
    </source>
</reference>
<dbReference type="AlphaFoldDB" id="A0A5C8E5S7"/>
<name>A0A5C8E5S7_9SPIR</name>
<dbReference type="RefSeq" id="WP_147736486.1">
    <property type="nucleotide sequence ID" value="NZ_SAXT01000004.1"/>
</dbReference>
<evidence type="ECO:0000313" key="3">
    <source>
        <dbReference type="Proteomes" id="UP000324707"/>
    </source>
</evidence>
<evidence type="ECO:0000313" key="1">
    <source>
        <dbReference type="EMBL" id="TXJ12296.1"/>
    </source>
</evidence>
<dbReference type="EMBL" id="SAXX01000013">
    <property type="protein sequence ID" value="TXJ33199.1"/>
    <property type="molecule type" value="Genomic_DNA"/>
</dbReference>
<dbReference type="EMBL" id="SAXT01000004">
    <property type="protein sequence ID" value="TXJ12296.1"/>
    <property type="molecule type" value="Genomic_DNA"/>
</dbReference>
<comment type="caution">
    <text evidence="2">The sequence shown here is derived from an EMBL/GenBank/DDBJ whole genome shotgun (WGS) entry which is preliminary data.</text>
</comment>
<dbReference type="Proteomes" id="UP000324707">
    <property type="component" value="Unassembled WGS sequence"/>
</dbReference>
<organism evidence="2 3">
    <name type="scientific">Brachyspira aalborgi</name>
    <dbReference type="NCBI Taxonomy" id="29522"/>
    <lineage>
        <taxon>Bacteria</taxon>
        <taxon>Pseudomonadati</taxon>
        <taxon>Spirochaetota</taxon>
        <taxon>Spirochaetia</taxon>
        <taxon>Brachyspirales</taxon>
        <taxon>Brachyspiraceae</taxon>
        <taxon>Brachyspira</taxon>
    </lineage>
</organism>
<evidence type="ECO:0000313" key="2">
    <source>
        <dbReference type="EMBL" id="TXJ33199.1"/>
    </source>
</evidence>
<reference evidence="3 4" key="1">
    <citation type="journal article" date="1992" name="Lakartidningen">
        <title>[Penicillin V and not amoxicillin is the first choice preparation in acute otitis].</title>
        <authorList>
            <person name="Kamme C."/>
            <person name="Lundgren K."/>
            <person name="Prellner K."/>
        </authorList>
    </citation>
    <scope>NUCLEOTIDE SEQUENCE [LARGE SCALE GENOMIC DNA]</scope>
    <source>
        <strain evidence="2 3">PC5538III-lc</strain>
        <strain evidence="1 4">W1</strain>
    </source>
</reference>
<gene>
    <name evidence="2" type="ORF">EPJ69_05340</name>
    <name evidence="1" type="ORF">EPJ80_05770</name>
</gene>
<dbReference type="Proteomes" id="UP000325116">
    <property type="component" value="Unassembled WGS sequence"/>
</dbReference>
<protein>
    <submittedName>
        <fullName evidence="2">Uncharacterized protein</fullName>
    </submittedName>
</protein>
<proteinExistence type="predicted"/>